<feature type="coiled-coil region" evidence="6">
    <location>
        <begin position="256"/>
        <end position="340"/>
    </location>
</feature>
<keyword evidence="5" id="KW-0206">Cytoskeleton</keyword>
<keyword evidence="4 6" id="KW-0175">Coiled coil</keyword>
<sequence length="340" mass="39551">MIYNKLLQLVRGKAQLETDCSLYRDKVAELEATLFQSKDTAKTSLDSLSKRLLETTQDLNTSHIDKQRLEARVAGLQDRLSQQEQMADTRAQSANSEATQLQISIGNFEALIIEYKSRIDELKRENMTLQNELTRKDGNLEILRDEQRNSVELEKIRSQTKVAEMEPLPELIREKDSHILGLREKVKSLEDLLSKQTLTITDFSEREKGHLTLNDNTRERLFHVSGENKVFQDRVSELERRVIECDQQNRDLINISSKKEEALQRVQTRLEEVTNENINLSRQYESRRTESRRQVEQMREKLSSRDRALQSNVADLEAQVAQLGVTNSQLKRNKDDAERR</sequence>
<evidence type="ECO:0000313" key="8">
    <source>
        <dbReference type="Proteomes" id="UP001165289"/>
    </source>
</evidence>
<proteinExistence type="inferred from homology"/>
<dbReference type="EMBL" id="JAKMXF010000144">
    <property type="protein sequence ID" value="KAI6656356.1"/>
    <property type="molecule type" value="Genomic_DNA"/>
</dbReference>
<organism evidence="7 8">
    <name type="scientific">Oopsacas minuta</name>
    <dbReference type="NCBI Taxonomy" id="111878"/>
    <lineage>
        <taxon>Eukaryota</taxon>
        <taxon>Metazoa</taxon>
        <taxon>Porifera</taxon>
        <taxon>Hexactinellida</taxon>
        <taxon>Hexasterophora</taxon>
        <taxon>Lyssacinosida</taxon>
        <taxon>Leucopsacidae</taxon>
        <taxon>Oopsacas</taxon>
    </lineage>
</organism>
<dbReference type="Proteomes" id="UP001165289">
    <property type="component" value="Unassembled WGS sequence"/>
</dbReference>
<comment type="caution">
    <text evidence="7">The sequence shown here is derived from an EMBL/GenBank/DDBJ whole genome shotgun (WGS) entry which is preliminary data.</text>
</comment>
<evidence type="ECO:0000313" key="7">
    <source>
        <dbReference type="EMBL" id="KAI6656356.1"/>
    </source>
</evidence>
<evidence type="ECO:0000256" key="2">
    <source>
        <dbReference type="ARBA" id="ARBA00009316"/>
    </source>
</evidence>
<evidence type="ECO:0000256" key="4">
    <source>
        <dbReference type="ARBA" id="ARBA00023054"/>
    </source>
</evidence>
<dbReference type="GO" id="GO:0005813">
    <property type="term" value="C:centrosome"/>
    <property type="evidence" value="ECO:0007669"/>
    <property type="project" value="UniProtKB-SubCell"/>
</dbReference>
<comment type="similarity">
    <text evidence="2">Belongs to the ODF2 family.</text>
</comment>
<reference evidence="7 8" key="1">
    <citation type="journal article" date="2023" name="BMC Biol.">
        <title>The compact genome of the sponge Oopsacas minuta (Hexactinellida) is lacking key metazoan core genes.</title>
        <authorList>
            <person name="Santini S."/>
            <person name="Schenkelaars Q."/>
            <person name="Jourda C."/>
            <person name="Duchesne M."/>
            <person name="Belahbib H."/>
            <person name="Rocher C."/>
            <person name="Selva M."/>
            <person name="Riesgo A."/>
            <person name="Vervoort M."/>
            <person name="Leys S.P."/>
            <person name="Kodjabachian L."/>
            <person name="Le Bivic A."/>
            <person name="Borchiellini C."/>
            <person name="Claverie J.M."/>
            <person name="Renard E."/>
        </authorList>
    </citation>
    <scope>NUCLEOTIDE SEQUENCE [LARGE SCALE GENOMIC DNA]</scope>
    <source>
        <strain evidence="7">SPO-2</strain>
    </source>
</reference>
<dbReference type="AlphaFoldDB" id="A0AAV7K5X1"/>
<evidence type="ECO:0000256" key="1">
    <source>
        <dbReference type="ARBA" id="ARBA00004300"/>
    </source>
</evidence>
<dbReference type="GO" id="GO:1902017">
    <property type="term" value="P:regulation of cilium assembly"/>
    <property type="evidence" value="ECO:0007669"/>
    <property type="project" value="TreeGrafter"/>
</dbReference>
<gene>
    <name evidence="7" type="ORF">LOD99_1155</name>
</gene>
<keyword evidence="8" id="KW-1185">Reference proteome</keyword>
<accession>A0AAV7K5X1</accession>
<protein>
    <submittedName>
        <fullName evidence="7">Outer dense fiber protein 2 isoform X3</fullName>
    </submittedName>
</protein>
<dbReference type="InterPro" id="IPR026099">
    <property type="entry name" value="Odf2-rel"/>
</dbReference>
<name>A0AAV7K5X1_9METZ</name>
<evidence type="ECO:0000256" key="3">
    <source>
        <dbReference type="ARBA" id="ARBA00022490"/>
    </source>
</evidence>
<dbReference type="PANTHER" id="PTHR23162">
    <property type="entry name" value="OUTER DENSE FIBER OF SPERM TAILS 2"/>
    <property type="match status" value="1"/>
</dbReference>
<dbReference type="PANTHER" id="PTHR23162:SF10">
    <property type="entry name" value="FI13205P"/>
    <property type="match status" value="1"/>
</dbReference>
<evidence type="ECO:0000256" key="5">
    <source>
        <dbReference type="ARBA" id="ARBA00023212"/>
    </source>
</evidence>
<keyword evidence="3" id="KW-0963">Cytoplasm</keyword>
<comment type="subcellular location">
    <subcellularLocation>
        <location evidence="1">Cytoplasm</location>
        <location evidence="1">Cytoskeleton</location>
        <location evidence="1">Microtubule organizing center</location>
        <location evidence="1">Centrosome</location>
    </subcellularLocation>
</comment>
<feature type="coiled-coil region" evidence="6">
    <location>
        <begin position="66"/>
        <end position="146"/>
    </location>
</feature>
<evidence type="ECO:0000256" key="6">
    <source>
        <dbReference type="SAM" id="Coils"/>
    </source>
</evidence>